<dbReference type="InterPro" id="IPR036188">
    <property type="entry name" value="FAD/NAD-bd_sf"/>
</dbReference>
<dbReference type="Pfam" id="PF13450">
    <property type="entry name" value="NAD_binding_8"/>
    <property type="match status" value="1"/>
</dbReference>
<dbReference type="InterPro" id="IPR040174">
    <property type="entry name" value="RNLS"/>
</dbReference>
<proteinExistence type="evidence at transcript level"/>
<dbReference type="GO" id="GO:0005576">
    <property type="term" value="C:extracellular region"/>
    <property type="evidence" value="ECO:0007669"/>
    <property type="project" value="TreeGrafter"/>
</dbReference>
<dbReference type="PANTHER" id="PTHR23357">
    <property type="entry name" value="RENALASE"/>
    <property type="match status" value="1"/>
</dbReference>
<dbReference type="Gene3D" id="3.50.50.60">
    <property type="entry name" value="FAD/NAD(P)-binding domain"/>
    <property type="match status" value="1"/>
</dbReference>
<reference evidence="1" key="1">
    <citation type="journal article" date="2013" name="Genome Biol. Evol.">
        <title>Punctuated emergences of genetic and phenotypic innovations in eumetazoan, bilaterian, euteleostome, and hominidae ancestors.</title>
        <authorList>
            <person name="Wenger Y."/>
            <person name="Galliot B."/>
        </authorList>
    </citation>
    <scope>NUCLEOTIDE SEQUENCE</scope>
    <source>
        <tissue evidence="1">Whole animals</tissue>
    </source>
</reference>
<name>T2MBK9_HYDVU</name>
<organism evidence="1">
    <name type="scientific">Hydra vulgaris</name>
    <name type="common">Hydra</name>
    <name type="synonym">Hydra attenuata</name>
    <dbReference type="NCBI Taxonomy" id="6087"/>
    <lineage>
        <taxon>Eukaryota</taxon>
        <taxon>Metazoa</taxon>
        <taxon>Cnidaria</taxon>
        <taxon>Hydrozoa</taxon>
        <taxon>Hydroidolina</taxon>
        <taxon>Anthoathecata</taxon>
        <taxon>Aplanulata</taxon>
        <taxon>Hydridae</taxon>
        <taxon>Hydra</taxon>
    </lineage>
</organism>
<evidence type="ECO:0000313" key="1">
    <source>
        <dbReference type="EMBL" id="CDG69544.1"/>
    </source>
</evidence>
<dbReference type="OMA" id="ICGGDAF"/>
<dbReference type="KEGG" id="hmg:100207627"/>
<accession>T2MBK9</accession>
<dbReference type="Gene3D" id="3.90.660.10">
    <property type="match status" value="1"/>
</dbReference>
<dbReference type="SUPFAM" id="SSF51905">
    <property type="entry name" value="FAD/NAD(P)-binding domain"/>
    <property type="match status" value="1"/>
</dbReference>
<gene>
    <name evidence="1" type="primary">RNLS</name>
</gene>
<dbReference type="PANTHER" id="PTHR23357:SF1">
    <property type="entry name" value="RENALASE"/>
    <property type="match status" value="1"/>
</dbReference>
<dbReference type="OrthoDB" id="2161133at2759"/>
<protein>
    <submittedName>
        <fullName evidence="1">Renalase</fullName>
    </submittedName>
</protein>
<dbReference type="EMBL" id="HAAD01003312">
    <property type="protein sequence ID" value="CDG69544.1"/>
    <property type="molecule type" value="mRNA"/>
</dbReference>
<dbReference type="GeneID" id="100207627"/>
<dbReference type="AlphaFoldDB" id="T2MBK9"/>
<dbReference type="GO" id="GO:0016651">
    <property type="term" value="F:oxidoreductase activity, acting on NAD(P)H"/>
    <property type="evidence" value="ECO:0007669"/>
    <property type="project" value="InterPro"/>
</dbReference>
<sequence>MEIKSSKILVVGAGLTGALTCNFIRQRLKQTVSIEIWEKSRGVGGRMNSSRMNTSSNLSCDMGAQYLTVTKEYMCKHQSVYNELLNEKVLSPLEGLVDGMKDYGDQVKHYVAPRGLNAIPKYFINKADCNLKTNNLLKSIFVSDSFVRASGFNNSDKESFDALADVVILTIPIPQLLKIQGEFESLLEAHRSRLELVQYSSRYALGCFYPNLKKIENVEWCSKYIPDGSSIRFLSIDTKKRKSNEAEGTSIVAHASVPFSIEHFESRFDDVEVLMKNRLYEIIPSLPKAESTKFLRWRYSQVTKPYEGRPGCIVLKLSPLIICAGDGFSNSNFDGCVDSAEAVLKVLHSYYS</sequence>